<reference evidence="2" key="1">
    <citation type="submission" date="2022-12" db="EMBL/GenBank/DDBJ databases">
        <title>Draft genome assemblies for two species of Escallonia (Escalloniales).</title>
        <authorList>
            <person name="Chanderbali A."/>
            <person name="Dervinis C."/>
            <person name="Anghel I."/>
            <person name="Soltis D."/>
            <person name="Soltis P."/>
            <person name="Zapata F."/>
        </authorList>
    </citation>
    <scope>NUCLEOTIDE SEQUENCE</scope>
    <source>
        <strain evidence="2">UCBG92.1500</strain>
        <tissue evidence="2">Leaf</tissue>
    </source>
</reference>
<name>A0AA88UTX6_9ASTE</name>
<sequence length="150" mass="17042">MAAIPVIKGCIQRRPDVNVLMTTTTLSAFEVLKNLLPNGVIYQYKPNQLRNSILHTTQPEFQSLSLSTSSYSINYLVPQVYPLLPDTLFCSLQTRPRRPRSGHRKHVLLNLLAQERDRKRPLFSFFSSPFGVLWGDACALFSCGDIPPFF</sequence>
<dbReference type="PANTHER" id="PTHR42755">
    <property type="entry name" value="3-DEOXY-MANNO-OCTULOSONATE CYTIDYLYLTRANSFERASE"/>
    <property type="match status" value="1"/>
</dbReference>
<dbReference type="InterPro" id="IPR039901">
    <property type="entry name" value="Kdotransferase"/>
</dbReference>
<feature type="domain" description="3-deoxy-D-manno-octulosonic-acid transferase N-terminal" evidence="1">
    <location>
        <begin position="2"/>
        <end position="49"/>
    </location>
</feature>
<dbReference type="GO" id="GO:0005886">
    <property type="term" value="C:plasma membrane"/>
    <property type="evidence" value="ECO:0007669"/>
    <property type="project" value="TreeGrafter"/>
</dbReference>
<dbReference type="EMBL" id="JAVXUO010000925">
    <property type="protein sequence ID" value="KAK2987902.1"/>
    <property type="molecule type" value="Genomic_DNA"/>
</dbReference>
<dbReference type="GO" id="GO:0009245">
    <property type="term" value="P:lipid A biosynthetic process"/>
    <property type="evidence" value="ECO:0007669"/>
    <property type="project" value="TreeGrafter"/>
</dbReference>
<dbReference type="AlphaFoldDB" id="A0AA88UTX6"/>
<dbReference type="Pfam" id="PF04413">
    <property type="entry name" value="Glycos_transf_N"/>
    <property type="match status" value="1"/>
</dbReference>
<organism evidence="2 3">
    <name type="scientific">Escallonia rubra</name>
    <dbReference type="NCBI Taxonomy" id="112253"/>
    <lineage>
        <taxon>Eukaryota</taxon>
        <taxon>Viridiplantae</taxon>
        <taxon>Streptophyta</taxon>
        <taxon>Embryophyta</taxon>
        <taxon>Tracheophyta</taxon>
        <taxon>Spermatophyta</taxon>
        <taxon>Magnoliopsida</taxon>
        <taxon>eudicotyledons</taxon>
        <taxon>Gunneridae</taxon>
        <taxon>Pentapetalae</taxon>
        <taxon>asterids</taxon>
        <taxon>campanulids</taxon>
        <taxon>Escalloniales</taxon>
        <taxon>Escalloniaceae</taxon>
        <taxon>Escallonia</taxon>
    </lineage>
</organism>
<proteinExistence type="predicted"/>
<dbReference type="GO" id="GO:0016740">
    <property type="term" value="F:transferase activity"/>
    <property type="evidence" value="ECO:0007669"/>
    <property type="project" value="InterPro"/>
</dbReference>
<dbReference type="InterPro" id="IPR007507">
    <property type="entry name" value="Glycos_transf_N"/>
</dbReference>
<protein>
    <recommendedName>
        <fullName evidence="1">3-deoxy-D-manno-octulosonic-acid transferase N-terminal domain-containing protein</fullName>
    </recommendedName>
</protein>
<gene>
    <name evidence="2" type="ORF">RJ640_003169</name>
</gene>
<dbReference type="Proteomes" id="UP001187471">
    <property type="component" value="Unassembled WGS sequence"/>
</dbReference>
<evidence type="ECO:0000259" key="1">
    <source>
        <dbReference type="Pfam" id="PF04413"/>
    </source>
</evidence>
<keyword evidence="3" id="KW-1185">Reference proteome</keyword>
<dbReference type="PANTHER" id="PTHR42755:SF1">
    <property type="entry name" value="3-DEOXY-D-MANNO-OCTULOSONIC ACID TRANSFERASE, MITOCHONDRIAL-RELATED"/>
    <property type="match status" value="1"/>
</dbReference>
<evidence type="ECO:0000313" key="3">
    <source>
        <dbReference type="Proteomes" id="UP001187471"/>
    </source>
</evidence>
<comment type="caution">
    <text evidence="2">The sequence shown here is derived from an EMBL/GenBank/DDBJ whole genome shotgun (WGS) entry which is preliminary data.</text>
</comment>
<accession>A0AA88UTX6</accession>
<evidence type="ECO:0000313" key="2">
    <source>
        <dbReference type="EMBL" id="KAK2987902.1"/>
    </source>
</evidence>